<accession>A0ABW5IRQ5</accession>
<reference evidence="5" key="1">
    <citation type="journal article" date="2019" name="Int. J. Syst. Evol. Microbiol.">
        <title>The Global Catalogue of Microorganisms (GCM) 10K type strain sequencing project: providing services to taxonomists for standard genome sequencing and annotation.</title>
        <authorList>
            <consortium name="The Broad Institute Genomics Platform"/>
            <consortium name="The Broad Institute Genome Sequencing Center for Infectious Disease"/>
            <person name="Wu L."/>
            <person name="Ma J."/>
        </authorList>
    </citation>
    <scope>NUCLEOTIDE SEQUENCE [LARGE SCALE GENOMIC DNA]</scope>
    <source>
        <strain evidence="5">KCTC 42498</strain>
    </source>
</reference>
<dbReference type="InterPro" id="IPR024478">
    <property type="entry name" value="HlyB_4HB_MCP"/>
</dbReference>
<feature type="domain" description="Chemotaxis methyl-accepting receptor HlyB-like 4HB MCP" evidence="3">
    <location>
        <begin position="12"/>
        <end position="183"/>
    </location>
</feature>
<proteinExistence type="predicted"/>
<comment type="caution">
    <text evidence="4">The sequence shown here is derived from an EMBL/GenBank/DDBJ whole genome shotgun (WGS) entry which is preliminary data.</text>
</comment>
<evidence type="ECO:0000256" key="2">
    <source>
        <dbReference type="SAM" id="Phobius"/>
    </source>
</evidence>
<keyword evidence="2" id="KW-0812">Transmembrane</keyword>
<keyword evidence="5" id="KW-1185">Reference proteome</keyword>
<evidence type="ECO:0000259" key="3">
    <source>
        <dbReference type="Pfam" id="PF12729"/>
    </source>
</evidence>
<evidence type="ECO:0000256" key="1">
    <source>
        <dbReference type="SAM" id="Coils"/>
    </source>
</evidence>
<organism evidence="4 5">
    <name type="scientific">Pontibacter locisalis</name>
    <dbReference type="NCBI Taxonomy" id="1719035"/>
    <lineage>
        <taxon>Bacteria</taxon>
        <taxon>Pseudomonadati</taxon>
        <taxon>Bacteroidota</taxon>
        <taxon>Cytophagia</taxon>
        <taxon>Cytophagales</taxon>
        <taxon>Hymenobacteraceae</taxon>
        <taxon>Pontibacter</taxon>
    </lineage>
</organism>
<keyword evidence="2" id="KW-0472">Membrane</keyword>
<feature type="coiled-coil region" evidence="1">
    <location>
        <begin position="75"/>
        <end position="102"/>
    </location>
</feature>
<sequence>MSWSFRVRQRDKVALALGIIFLVIVLANWFVNYNIGQVGGQFRSVYEDRLIPALDISAITERNYRTHILLEEHILAKDRSEKENLQRQIERNQQEIDSIVVKVEGTYLTKQEGIDLKEFKEAQQKFVTVQAAIISLSKSNKEQEARNAYSTLGKASFQDLLVPLHALSQLQESVGHDLYASAGKSINMIKVLSYLVIGMAVIISLLVATLLQTSKKLNAIKPQNFHLN</sequence>
<name>A0ABW5IRQ5_9BACT</name>
<keyword evidence="1" id="KW-0175">Coiled coil</keyword>
<dbReference type="EMBL" id="JBHULU010000021">
    <property type="protein sequence ID" value="MFD2515697.1"/>
    <property type="molecule type" value="Genomic_DNA"/>
</dbReference>
<dbReference type="Pfam" id="PF12729">
    <property type="entry name" value="4HB_MCP_1"/>
    <property type="match status" value="1"/>
</dbReference>
<keyword evidence="2" id="KW-1133">Transmembrane helix</keyword>
<evidence type="ECO:0000313" key="5">
    <source>
        <dbReference type="Proteomes" id="UP001597544"/>
    </source>
</evidence>
<dbReference type="RefSeq" id="WP_377510947.1">
    <property type="nucleotide sequence ID" value="NZ_JBHULU010000021.1"/>
</dbReference>
<dbReference type="Proteomes" id="UP001597544">
    <property type="component" value="Unassembled WGS sequence"/>
</dbReference>
<evidence type="ECO:0000313" key="4">
    <source>
        <dbReference type="EMBL" id="MFD2515697.1"/>
    </source>
</evidence>
<gene>
    <name evidence="4" type="ORF">ACFSRY_17625</name>
</gene>
<protein>
    <submittedName>
        <fullName evidence="4">MCP four helix bundle domain-containing protein</fullName>
    </submittedName>
</protein>
<feature type="transmembrane region" description="Helical" evidence="2">
    <location>
        <begin position="191"/>
        <end position="211"/>
    </location>
</feature>
<feature type="transmembrane region" description="Helical" evidence="2">
    <location>
        <begin position="12"/>
        <end position="31"/>
    </location>
</feature>